<dbReference type="Proteomes" id="UP000476064">
    <property type="component" value="Chromosome"/>
</dbReference>
<dbReference type="EMBL" id="CP048209">
    <property type="protein sequence ID" value="QHT59060.1"/>
    <property type="molecule type" value="Genomic_DNA"/>
</dbReference>
<dbReference type="InterPro" id="IPR036291">
    <property type="entry name" value="NAD(P)-bd_dom_sf"/>
</dbReference>
<dbReference type="KEGG" id="plyc:GXP70_03180"/>
<dbReference type="SUPFAM" id="SSF51735">
    <property type="entry name" value="NAD(P)-binding Rossmann-fold domains"/>
    <property type="match status" value="1"/>
</dbReference>
<dbReference type="Gene3D" id="3.40.50.720">
    <property type="entry name" value="NAD(P)-binding Rossmann-like Domain"/>
    <property type="match status" value="1"/>
</dbReference>
<dbReference type="InterPro" id="IPR002347">
    <property type="entry name" value="SDR_fam"/>
</dbReference>
<evidence type="ECO:0000313" key="2">
    <source>
        <dbReference type="EMBL" id="QHT59060.1"/>
    </source>
</evidence>
<dbReference type="AlphaFoldDB" id="A0A6C0FXY6"/>
<evidence type="ECO:0000256" key="1">
    <source>
        <dbReference type="ARBA" id="ARBA00023002"/>
    </source>
</evidence>
<dbReference type="GO" id="GO:0016491">
    <property type="term" value="F:oxidoreductase activity"/>
    <property type="evidence" value="ECO:0007669"/>
    <property type="project" value="UniProtKB-KW"/>
</dbReference>
<keyword evidence="3" id="KW-1185">Reference proteome</keyword>
<evidence type="ECO:0000313" key="3">
    <source>
        <dbReference type="Proteomes" id="UP000476064"/>
    </source>
</evidence>
<sequence length="284" mass="31210">MNGMRFTMTNKTVLLSGGTSGVGKATAIGLARQGAKVVILSRSGASGRQALADIAHATGNDRGEVLVADLSLQSSIREACTAFKRQHDRLDVLAHLGGAIYWDKQVTAEGVERMFAVNVLSHFVLTRELTELLKESRPSRIVTVGGNPRFLKKPHIDFEDIQLLNRFSGMRAATQAMNARILLAFEWAKRFEETGAASVAFHPGWVKSGLTRHSPWYLRMMAPLLNARASEDCESGVYAASAMEIDEANGVFLDDRMKALPIRDHYDPEAGPALWRICEELTRA</sequence>
<gene>
    <name evidence="2" type="ORF">GXP70_03180</name>
</gene>
<accession>A0A6C0FXY6</accession>
<dbReference type="Pfam" id="PF00106">
    <property type="entry name" value="adh_short"/>
    <property type="match status" value="1"/>
</dbReference>
<reference evidence="2 3" key="1">
    <citation type="submission" date="2020-01" db="EMBL/GenBank/DDBJ databases">
        <title>Paenibacillus sp. nov., isolated from tomato rhizosphere.</title>
        <authorList>
            <person name="Weon H.-Y."/>
            <person name="Lee S.A."/>
        </authorList>
    </citation>
    <scope>NUCLEOTIDE SEQUENCE [LARGE SCALE GENOMIC DNA]</scope>
    <source>
        <strain evidence="2 3">12200R-189</strain>
    </source>
</reference>
<organism evidence="2 3">
    <name type="scientific">Paenibacillus lycopersici</name>
    <dbReference type="NCBI Taxonomy" id="2704462"/>
    <lineage>
        <taxon>Bacteria</taxon>
        <taxon>Bacillati</taxon>
        <taxon>Bacillota</taxon>
        <taxon>Bacilli</taxon>
        <taxon>Bacillales</taxon>
        <taxon>Paenibacillaceae</taxon>
        <taxon>Paenibacillus</taxon>
    </lineage>
</organism>
<keyword evidence="1" id="KW-0560">Oxidoreductase</keyword>
<proteinExistence type="predicted"/>
<dbReference type="PANTHER" id="PTHR43157">
    <property type="entry name" value="PHOSPHATIDYLINOSITOL-GLYCAN BIOSYNTHESIS CLASS F PROTEIN-RELATED"/>
    <property type="match status" value="1"/>
</dbReference>
<protein>
    <submittedName>
        <fullName evidence="2">SDR family NAD(P)-dependent oxidoreductase</fullName>
    </submittedName>
</protein>
<dbReference type="RefSeq" id="WP_162355128.1">
    <property type="nucleotide sequence ID" value="NZ_CP048209.1"/>
</dbReference>
<name>A0A6C0FXY6_9BACL</name>
<dbReference type="PANTHER" id="PTHR43157:SF31">
    <property type="entry name" value="PHOSPHATIDYLINOSITOL-GLYCAN BIOSYNTHESIS CLASS F PROTEIN"/>
    <property type="match status" value="1"/>
</dbReference>